<organism evidence="2 3">
    <name type="scientific">Paenibacillus dokdonensis</name>
    <dbReference type="NCBI Taxonomy" id="2567944"/>
    <lineage>
        <taxon>Bacteria</taxon>
        <taxon>Bacillati</taxon>
        <taxon>Bacillota</taxon>
        <taxon>Bacilli</taxon>
        <taxon>Bacillales</taxon>
        <taxon>Paenibacillaceae</taxon>
        <taxon>Paenibacillus</taxon>
    </lineage>
</organism>
<keyword evidence="1" id="KW-0472">Membrane</keyword>
<accession>A0ABU6GKU7</accession>
<keyword evidence="1" id="KW-1133">Transmembrane helix</keyword>
<evidence type="ECO:0000313" key="3">
    <source>
        <dbReference type="Proteomes" id="UP001344632"/>
    </source>
</evidence>
<keyword evidence="3" id="KW-1185">Reference proteome</keyword>
<feature type="transmembrane region" description="Helical" evidence="1">
    <location>
        <begin position="120"/>
        <end position="139"/>
    </location>
</feature>
<dbReference type="EMBL" id="JARLKZ010000006">
    <property type="protein sequence ID" value="MEC0240333.1"/>
    <property type="molecule type" value="Genomic_DNA"/>
</dbReference>
<dbReference type="Proteomes" id="UP001344632">
    <property type="component" value="Unassembled WGS sequence"/>
</dbReference>
<evidence type="ECO:0000256" key="1">
    <source>
        <dbReference type="SAM" id="Phobius"/>
    </source>
</evidence>
<feature type="transmembrane region" description="Helical" evidence="1">
    <location>
        <begin position="89"/>
        <end position="108"/>
    </location>
</feature>
<gene>
    <name evidence="2" type="ORF">P4H66_10775</name>
</gene>
<evidence type="ECO:0008006" key="4">
    <source>
        <dbReference type="Google" id="ProtNLM"/>
    </source>
</evidence>
<dbReference type="RefSeq" id="WP_326087970.1">
    <property type="nucleotide sequence ID" value="NZ_JARLKZ010000006.1"/>
</dbReference>
<protein>
    <recommendedName>
        <fullName evidence="4">Lipoprotein</fullName>
    </recommendedName>
</protein>
<name>A0ABU6GKU7_9BACL</name>
<keyword evidence="1" id="KW-0812">Transmembrane</keyword>
<reference evidence="2 3" key="1">
    <citation type="submission" date="2023-03" db="EMBL/GenBank/DDBJ databases">
        <title>Bacillus Genome Sequencing.</title>
        <authorList>
            <person name="Dunlap C."/>
        </authorList>
    </citation>
    <scope>NUCLEOTIDE SEQUENCE [LARGE SCALE GENOMIC DNA]</scope>
    <source>
        <strain evidence="2 3">BD-525</strain>
    </source>
</reference>
<comment type="caution">
    <text evidence="2">The sequence shown here is derived from an EMBL/GenBank/DDBJ whole genome shotgun (WGS) entry which is preliminary data.</text>
</comment>
<evidence type="ECO:0000313" key="2">
    <source>
        <dbReference type="EMBL" id="MEC0240333.1"/>
    </source>
</evidence>
<sequence length="153" mass="17541">MKKHIFRKVITALLSSVSFCAILDALWFISHAAKRDHHGFSFSFTDLLFIYLIYATPVYLVVGVTISMLLDWWREQRMQKHHGNSKSPFIAVFMYAAAGAILHDLYLLYVTNGYMYGTTLMQNTYGLFGAVAAMLYWAVDRLLAIAFQDETHN</sequence>
<proteinExistence type="predicted"/>
<feature type="transmembrane region" description="Helical" evidence="1">
    <location>
        <begin position="48"/>
        <end position="69"/>
    </location>
</feature>